<keyword evidence="1" id="KW-0812">Transmembrane</keyword>
<dbReference type="OrthoDB" id="5584028at2759"/>
<dbReference type="EMBL" id="GL945431">
    <property type="protein sequence ID" value="EGO27360.1"/>
    <property type="molecule type" value="Genomic_DNA"/>
</dbReference>
<dbReference type="PANTHER" id="PTHR37852:SF1">
    <property type="entry name" value="HIG1 DOMAIN-CONTAINING PROTEIN"/>
    <property type="match status" value="1"/>
</dbReference>
<dbReference type="GeneID" id="18810980"/>
<sequence>MSTYDTETDDNGPIDITDTVTSRYFILPASAAVVGTLIGMVRGSRLAALRFLAENAHRPPTTVRGWYFYNKTKNYRRMQGGLKAAGVDGSKLALTALGWVGIEDGLQRIGLNDVSEFGAGIGTAGVFSAVYRLPWRTTGRTLVIGAMIGGGMRFLRWAQEYLRETAKSQAAEVEHAASSEEQSGGNKSV</sequence>
<protein>
    <submittedName>
        <fullName evidence="2">Uncharacterized protein</fullName>
    </submittedName>
</protein>
<dbReference type="AlphaFoldDB" id="F8NMB0"/>
<proteinExistence type="predicted"/>
<dbReference type="Proteomes" id="UP000008064">
    <property type="component" value="Unassembled WGS sequence"/>
</dbReference>
<reference evidence="2" key="1">
    <citation type="submission" date="2011-04" db="EMBL/GenBank/DDBJ databases">
        <title>Evolution of plant cell wall degrading machinery underlies the functional diversity of forest fungi.</title>
        <authorList>
            <consortium name="US DOE Joint Genome Institute (JGI-PGF)"/>
            <person name="Eastwood D.C."/>
            <person name="Floudas D."/>
            <person name="Binder M."/>
            <person name="Majcherczyk A."/>
            <person name="Schneider P."/>
            <person name="Aerts A."/>
            <person name="Asiegbu F.O."/>
            <person name="Baker S.E."/>
            <person name="Barry K."/>
            <person name="Bendiksby M."/>
            <person name="Blumentritt M."/>
            <person name="Coutinho P.M."/>
            <person name="Cullen D."/>
            <person name="Cullen D."/>
            <person name="Gathman A."/>
            <person name="Goodell B."/>
            <person name="Henrissat B."/>
            <person name="Ihrmark K."/>
            <person name="Kauserud H."/>
            <person name="Kohler A."/>
            <person name="LaButti K."/>
            <person name="Lapidus A."/>
            <person name="Lavin J.L."/>
            <person name="Lee Y.-H."/>
            <person name="Lindquist E."/>
            <person name="Lilly W."/>
            <person name="Lucas S."/>
            <person name="Morin E."/>
            <person name="Murat C."/>
            <person name="Oguiza J.A."/>
            <person name="Park J."/>
            <person name="Pisabarro A.G."/>
            <person name="Riley R."/>
            <person name="Rosling A."/>
            <person name="Salamov A."/>
            <person name="Schmidt O."/>
            <person name="Schmutz J."/>
            <person name="Skrede I."/>
            <person name="Stenlid J."/>
            <person name="Wiebenga A."/>
            <person name="Xie X."/>
            <person name="Kues U."/>
            <person name="Hibbett D.S."/>
            <person name="Hoffmeister D."/>
            <person name="Hogberg N."/>
            <person name="Martin F."/>
            <person name="Grigoriev I.V."/>
            <person name="Watkinson S.C."/>
        </authorList>
    </citation>
    <scope>NUCLEOTIDE SEQUENCE</scope>
    <source>
        <strain evidence="2">S7.9</strain>
    </source>
</reference>
<keyword evidence="1" id="KW-1133">Transmembrane helix</keyword>
<evidence type="ECO:0000256" key="1">
    <source>
        <dbReference type="SAM" id="Phobius"/>
    </source>
</evidence>
<dbReference type="RefSeq" id="XP_007315451.1">
    <property type="nucleotide sequence ID" value="XM_007315389.1"/>
</dbReference>
<name>F8NMB0_SERL9</name>
<gene>
    <name evidence="2" type="ORF">SERLADRAFT_382045</name>
</gene>
<dbReference type="PANTHER" id="PTHR37852">
    <property type="entry name" value="YALI0B21208P"/>
    <property type="match status" value="1"/>
</dbReference>
<organism>
    <name type="scientific">Serpula lacrymans var. lacrymans (strain S7.9)</name>
    <name type="common">Dry rot fungus</name>
    <dbReference type="NCBI Taxonomy" id="578457"/>
    <lineage>
        <taxon>Eukaryota</taxon>
        <taxon>Fungi</taxon>
        <taxon>Dikarya</taxon>
        <taxon>Basidiomycota</taxon>
        <taxon>Agaricomycotina</taxon>
        <taxon>Agaricomycetes</taxon>
        <taxon>Agaricomycetidae</taxon>
        <taxon>Boletales</taxon>
        <taxon>Coniophorineae</taxon>
        <taxon>Serpulaceae</taxon>
        <taxon>Serpula</taxon>
    </lineage>
</organism>
<feature type="transmembrane region" description="Helical" evidence="1">
    <location>
        <begin position="24"/>
        <end position="41"/>
    </location>
</feature>
<dbReference type="HOGENOM" id="CLU_085417_1_0_1"/>
<evidence type="ECO:0000313" key="2">
    <source>
        <dbReference type="EMBL" id="EGO27360.1"/>
    </source>
</evidence>
<dbReference type="KEGG" id="sla:SERLADRAFT_382045"/>
<accession>F8NMB0</accession>
<keyword evidence="1" id="KW-0472">Membrane</keyword>